<sequence>MRMSELRVDELWIYPVKSSAPLSLSRAWVDDKGLNDDRRYLVIDPSGHFMTARQYPRLTLLDATPVQGGLVLAASGLSSLSLSIADFPQEYREVVIWGQDVRAQSCGPQAAEWMTEFLGVECQLVFFGADTRRPVKAQPGAEVSFADGYPLLLTHTASLEALNAGLEESVQMLQFRPNLVVKGLEAFVEESWLDLKIGDCYLRVHSPCERCKLITLQPGQTQFHPQQQPLKYLSQHHRLQEGGAIFGQNLSVIKPGLIMRGMPVEILSYQTPAPLR</sequence>
<dbReference type="InterPro" id="IPR005302">
    <property type="entry name" value="MoCF_Sase_C"/>
</dbReference>
<dbReference type="PANTHER" id="PTHR14237">
    <property type="entry name" value="MOLYBDOPTERIN COFACTOR SULFURASE MOSC"/>
    <property type="match status" value="1"/>
</dbReference>
<evidence type="ECO:0000313" key="3">
    <source>
        <dbReference type="Proteomes" id="UP000325302"/>
    </source>
</evidence>
<name>A0A5A9W2H9_9GAMM</name>
<gene>
    <name evidence="2" type="ORF">E1H14_11975</name>
</gene>
<dbReference type="AlphaFoldDB" id="A0A5A9W2H9"/>
<dbReference type="OrthoDB" id="581532at2"/>
<dbReference type="Proteomes" id="UP000325302">
    <property type="component" value="Unassembled WGS sequence"/>
</dbReference>
<accession>A0A5A9W2H9</accession>
<dbReference type="GO" id="GO:0030151">
    <property type="term" value="F:molybdenum ion binding"/>
    <property type="evidence" value="ECO:0007669"/>
    <property type="project" value="InterPro"/>
</dbReference>
<dbReference type="EMBL" id="SMRS01000009">
    <property type="protein sequence ID" value="KAA0873761.1"/>
    <property type="molecule type" value="Genomic_DNA"/>
</dbReference>
<reference evidence="2 3" key="1">
    <citation type="submission" date="2019-03" db="EMBL/GenBank/DDBJ databases">
        <title>Nitrincola sp. nov. isolated from an Indian soda lake.</title>
        <authorList>
            <person name="Joshi A."/>
            <person name="Thite S.V."/>
            <person name="Joseph N."/>
            <person name="Dhotre D."/>
            <person name="Moorthy M."/>
            <person name="Shouche Y.S."/>
        </authorList>
    </citation>
    <scope>NUCLEOTIDE SEQUENCE [LARGE SCALE GENOMIC DNA]</scope>
    <source>
        <strain evidence="2 3">MEB193</strain>
    </source>
</reference>
<keyword evidence="3" id="KW-1185">Reference proteome</keyword>
<evidence type="ECO:0000313" key="2">
    <source>
        <dbReference type="EMBL" id="KAA0873761.1"/>
    </source>
</evidence>
<dbReference type="InterPro" id="IPR011037">
    <property type="entry name" value="Pyrv_Knase-like_insert_dom_sf"/>
</dbReference>
<comment type="caution">
    <text evidence="2">The sequence shown here is derived from an EMBL/GenBank/DDBJ whole genome shotgun (WGS) entry which is preliminary data.</text>
</comment>
<organism evidence="2 3">
    <name type="scientific">Nitrincola tapanii</name>
    <dbReference type="NCBI Taxonomy" id="1708751"/>
    <lineage>
        <taxon>Bacteria</taxon>
        <taxon>Pseudomonadati</taxon>
        <taxon>Pseudomonadota</taxon>
        <taxon>Gammaproteobacteria</taxon>
        <taxon>Oceanospirillales</taxon>
        <taxon>Oceanospirillaceae</taxon>
        <taxon>Nitrincola</taxon>
    </lineage>
</organism>
<dbReference type="Pfam" id="PF03473">
    <property type="entry name" value="MOSC"/>
    <property type="match status" value="1"/>
</dbReference>
<dbReference type="GO" id="GO:0030170">
    <property type="term" value="F:pyridoxal phosphate binding"/>
    <property type="evidence" value="ECO:0007669"/>
    <property type="project" value="InterPro"/>
</dbReference>
<dbReference type="Pfam" id="PF03476">
    <property type="entry name" value="MOSC_N"/>
    <property type="match status" value="1"/>
</dbReference>
<dbReference type="PROSITE" id="PS51340">
    <property type="entry name" value="MOSC"/>
    <property type="match status" value="1"/>
</dbReference>
<dbReference type="SUPFAM" id="SSF141673">
    <property type="entry name" value="MOSC N-terminal domain-like"/>
    <property type="match status" value="1"/>
</dbReference>
<feature type="domain" description="MOSC" evidence="1">
    <location>
        <begin position="122"/>
        <end position="267"/>
    </location>
</feature>
<dbReference type="GO" id="GO:0003824">
    <property type="term" value="F:catalytic activity"/>
    <property type="evidence" value="ECO:0007669"/>
    <property type="project" value="InterPro"/>
</dbReference>
<proteinExistence type="predicted"/>
<protein>
    <submittedName>
        <fullName evidence="2">MOSC domain-containing protein</fullName>
    </submittedName>
</protein>
<dbReference type="SUPFAM" id="SSF50800">
    <property type="entry name" value="PK beta-barrel domain-like"/>
    <property type="match status" value="1"/>
</dbReference>
<dbReference type="PANTHER" id="PTHR14237:SF19">
    <property type="entry name" value="MITOCHONDRIAL AMIDOXIME REDUCING COMPONENT 1"/>
    <property type="match status" value="1"/>
</dbReference>
<dbReference type="InterPro" id="IPR005303">
    <property type="entry name" value="MOCOS_middle"/>
</dbReference>
<evidence type="ECO:0000259" key="1">
    <source>
        <dbReference type="PROSITE" id="PS51340"/>
    </source>
</evidence>